<dbReference type="InterPro" id="IPR011330">
    <property type="entry name" value="Glyco_hydro/deAcase_b/a-brl"/>
</dbReference>
<gene>
    <name evidence="6" type="ORF">F1654_05655</name>
</gene>
<dbReference type="Pfam" id="PF01522">
    <property type="entry name" value="Polysacc_deac_1"/>
    <property type="match status" value="1"/>
</dbReference>
<reference evidence="6 7" key="1">
    <citation type="submission" date="2019-09" db="EMBL/GenBank/DDBJ databases">
        <authorList>
            <person name="Kevbrin V."/>
            <person name="Grouzdev D.S."/>
        </authorList>
    </citation>
    <scope>NUCLEOTIDE SEQUENCE [LARGE SCALE GENOMIC DNA]</scope>
    <source>
        <strain evidence="6 7">G-192</strain>
    </source>
</reference>
<dbReference type="PANTHER" id="PTHR43123:SF1">
    <property type="entry name" value="POLYSACCHARIDE DEACETYLASE-RELATED"/>
    <property type="match status" value="1"/>
</dbReference>
<dbReference type="Gene3D" id="3.20.20.370">
    <property type="entry name" value="Glycoside hydrolase/deacetylase"/>
    <property type="match status" value="1"/>
</dbReference>
<comment type="function">
    <text evidence="1">Is involved in generating a small heat-stable compound (Nod), an acylated oligomer of N-acetylglucosamine, that stimulates mitosis in various plant protoplasts.</text>
</comment>
<comment type="caution">
    <text evidence="6">The sequence shown here is derived from an EMBL/GenBank/DDBJ whole genome shotgun (WGS) entry which is preliminary data.</text>
</comment>
<dbReference type="PROSITE" id="PS51677">
    <property type="entry name" value="NODB"/>
    <property type="match status" value="1"/>
</dbReference>
<dbReference type="InterPro" id="IPR002509">
    <property type="entry name" value="NODB_dom"/>
</dbReference>
<dbReference type="PANTHER" id="PTHR43123">
    <property type="entry name" value="POLYSACCHARIDE DEACETYLASE-RELATED"/>
    <property type="match status" value="1"/>
</dbReference>
<sequence>MTHNPPPGFAWPNGARLALSVVVNVEEGAERNIRDGDKGPEPVDELGVALKAPIRVHGNETNYQYGINRGAGRVLQQLDDHKVPATWTVCAQALERAPWIAKALMARGDEPCSHGWRWQFQAFMDEAKERAFIEKAGASIEATCGRRPAGWLSRYLHTDITRGLLAQAGYLYHMDDYSDDFPYWDVVDLPGGGRKPIIVLPYALDTNDMKFWLDPSLTAKDWLQYAIDTFDWLHAEAEADGARMMSLGLHLRIIGRPGRIGAFRDFLQYVTQKTGVWIATREDIAKAFAAAVPAPQA</sequence>
<proteinExistence type="inferred from homology"/>
<evidence type="ECO:0000256" key="2">
    <source>
        <dbReference type="ARBA" id="ARBA00010973"/>
    </source>
</evidence>
<evidence type="ECO:0000313" key="7">
    <source>
        <dbReference type="Proteomes" id="UP000325122"/>
    </source>
</evidence>
<feature type="domain" description="NodB homology" evidence="5">
    <location>
        <begin position="57"/>
        <end position="279"/>
    </location>
</feature>
<evidence type="ECO:0000313" key="6">
    <source>
        <dbReference type="EMBL" id="KAA5805462.1"/>
    </source>
</evidence>
<evidence type="ECO:0000256" key="3">
    <source>
        <dbReference type="ARBA" id="ARBA00020071"/>
    </source>
</evidence>
<dbReference type="GO" id="GO:0016810">
    <property type="term" value="F:hydrolase activity, acting on carbon-nitrogen (but not peptide) bonds"/>
    <property type="evidence" value="ECO:0007669"/>
    <property type="project" value="InterPro"/>
</dbReference>
<dbReference type="SUPFAM" id="SSF88713">
    <property type="entry name" value="Glycoside hydrolase/deacetylase"/>
    <property type="match status" value="1"/>
</dbReference>
<dbReference type="Proteomes" id="UP000325122">
    <property type="component" value="Unassembled WGS sequence"/>
</dbReference>
<dbReference type="EMBL" id="VWOJ01000001">
    <property type="protein sequence ID" value="KAA5805462.1"/>
    <property type="molecule type" value="Genomic_DNA"/>
</dbReference>
<accession>A0A5M6ZKT5</accession>
<keyword evidence="7" id="KW-1185">Reference proteome</keyword>
<evidence type="ECO:0000256" key="1">
    <source>
        <dbReference type="ARBA" id="ARBA00003236"/>
    </source>
</evidence>
<dbReference type="RefSeq" id="WP_150022494.1">
    <property type="nucleotide sequence ID" value="NZ_VWOJ01000001.1"/>
</dbReference>
<comment type="similarity">
    <text evidence="2">Belongs to the polysaccharide deacetylase family.</text>
</comment>
<evidence type="ECO:0000256" key="4">
    <source>
        <dbReference type="ARBA" id="ARBA00032976"/>
    </source>
</evidence>
<evidence type="ECO:0000259" key="5">
    <source>
        <dbReference type="PROSITE" id="PS51677"/>
    </source>
</evidence>
<organism evidence="6 7">
    <name type="scientific">Alkalicaulis satelles</name>
    <dbReference type="NCBI Taxonomy" id="2609175"/>
    <lineage>
        <taxon>Bacteria</taxon>
        <taxon>Pseudomonadati</taxon>
        <taxon>Pseudomonadota</taxon>
        <taxon>Alphaproteobacteria</taxon>
        <taxon>Maricaulales</taxon>
        <taxon>Maricaulaceae</taxon>
        <taxon>Alkalicaulis</taxon>
    </lineage>
</organism>
<dbReference type="GO" id="GO:0005975">
    <property type="term" value="P:carbohydrate metabolic process"/>
    <property type="evidence" value="ECO:0007669"/>
    <property type="project" value="InterPro"/>
</dbReference>
<name>A0A5M6ZKT5_9PROT</name>
<protein>
    <recommendedName>
        <fullName evidence="3">Chitooligosaccharide deacetylase</fullName>
    </recommendedName>
    <alternativeName>
        <fullName evidence="4">Nodulation protein B</fullName>
    </alternativeName>
</protein>
<dbReference type="AlphaFoldDB" id="A0A5M6ZKT5"/>